<comment type="caution">
    <text evidence="1">The sequence shown here is derived from an EMBL/GenBank/DDBJ whole genome shotgun (WGS) entry which is preliminary data.</text>
</comment>
<organism evidence="1 2">
    <name type="scientific">Clostridium vincentii</name>
    <dbReference type="NCBI Taxonomy" id="52704"/>
    <lineage>
        <taxon>Bacteria</taxon>
        <taxon>Bacillati</taxon>
        <taxon>Bacillota</taxon>
        <taxon>Clostridia</taxon>
        <taxon>Eubacteriales</taxon>
        <taxon>Clostridiaceae</taxon>
        <taxon>Clostridium</taxon>
    </lineage>
</organism>
<gene>
    <name evidence="1" type="ORF">CLVI_22410</name>
</gene>
<dbReference type="OrthoDB" id="4764584at2"/>
<protein>
    <submittedName>
        <fullName evidence="1">Uncharacterized protein</fullName>
    </submittedName>
</protein>
<dbReference type="RefSeq" id="WP_106060199.1">
    <property type="nucleotide sequence ID" value="NZ_PVXQ01000024.1"/>
</dbReference>
<evidence type="ECO:0000313" key="1">
    <source>
        <dbReference type="EMBL" id="PRR81752.1"/>
    </source>
</evidence>
<evidence type="ECO:0000313" key="2">
    <source>
        <dbReference type="Proteomes" id="UP000239471"/>
    </source>
</evidence>
<sequence>MLLKRNIATEIGMRDLTQEVKTNMTGGSVAVVGINSTGEFNIKNNSIEYFRHYKDGQFPILLQVNPKNLFDYKSVTIGGFKYYSDGIVQANSAYCYSPLISCIPSTGYRLSYYNGVTQIAESGAHICYYDINKVYISGISTGSVNGFTTPSNCYFIVVSIPIISKSNGAMLEKGTAITPFLNHANNISTTDYIPNYALIRNSLNQYETLKKLYENKVIIEQKNNIALANTNTLTSDYALNLDNRGI</sequence>
<reference evidence="1 2" key="1">
    <citation type="submission" date="2018-03" db="EMBL/GenBank/DDBJ databases">
        <title>Genome sequence of Clostridium vincentii DSM 10228.</title>
        <authorList>
            <person name="Poehlein A."/>
            <person name="Daniel R."/>
        </authorList>
    </citation>
    <scope>NUCLEOTIDE SEQUENCE [LARGE SCALE GENOMIC DNA]</scope>
    <source>
        <strain evidence="1 2">DSM 10228</strain>
    </source>
</reference>
<proteinExistence type="predicted"/>
<dbReference type="EMBL" id="PVXQ01000024">
    <property type="protein sequence ID" value="PRR81752.1"/>
    <property type="molecule type" value="Genomic_DNA"/>
</dbReference>
<name>A0A2T0BD41_9CLOT</name>
<dbReference type="AlphaFoldDB" id="A0A2T0BD41"/>
<dbReference type="Proteomes" id="UP000239471">
    <property type="component" value="Unassembled WGS sequence"/>
</dbReference>
<keyword evidence="2" id="KW-1185">Reference proteome</keyword>
<accession>A0A2T0BD41</accession>